<protein>
    <submittedName>
        <fullName evidence="1">Uncharacterized protein</fullName>
    </submittedName>
</protein>
<dbReference type="AlphaFoldDB" id="A0A2G5SI77"/>
<proteinExistence type="predicted"/>
<dbReference type="Proteomes" id="UP000230233">
    <property type="component" value="Unassembled WGS sequence"/>
</dbReference>
<evidence type="ECO:0000313" key="1">
    <source>
        <dbReference type="EMBL" id="PIC14717.1"/>
    </source>
</evidence>
<sequence>MKANKTKIGLVARSYKQTFQMISTFDKFESCELKSRDYGDEFDMRTVAESLEAVIPFGPLKTITHRYRIPESNEYLEFNKDR</sequence>
<reference evidence="2" key="1">
    <citation type="submission" date="2017-10" db="EMBL/GenBank/DDBJ databases">
        <title>Rapid genome shrinkage in a self-fertile nematode reveals novel sperm competition proteins.</title>
        <authorList>
            <person name="Yin D."/>
            <person name="Schwarz E.M."/>
            <person name="Thomas C.G."/>
            <person name="Felde R.L."/>
            <person name="Korf I.F."/>
            <person name="Cutter A.D."/>
            <person name="Schartner C.M."/>
            <person name="Ralston E.J."/>
            <person name="Meyer B.J."/>
            <person name="Haag E.S."/>
        </authorList>
    </citation>
    <scope>NUCLEOTIDE SEQUENCE [LARGE SCALE GENOMIC DNA]</scope>
    <source>
        <strain evidence="2">JU1422</strain>
    </source>
</reference>
<gene>
    <name evidence="1" type="ORF">B9Z55_026929</name>
</gene>
<accession>A0A2G5SI77</accession>
<comment type="caution">
    <text evidence="1">The sequence shown here is derived from an EMBL/GenBank/DDBJ whole genome shotgun (WGS) entry which is preliminary data.</text>
</comment>
<keyword evidence="2" id="KW-1185">Reference proteome</keyword>
<name>A0A2G5SI77_9PELO</name>
<organism evidence="1 2">
    <name type="scientific">Caenorhabditis nigoni</name>
    <dbReference type="NCBI Taxonomy" id="1611254"/>
    <lineage>
        <taxon>Eukaryota</taxon>
        <taxon>Metazoa</taxon>
        <taxon>Ecdysozoa</taxon>
        <taxon>Nematoda</taxon>
        <taxon>Chromadorea</taxon>
        <taxon>Rhabditida</taxon>
        <taxon>Rhabditina</taxon>
        <taxon>Rhabditomorpha</taxon>
        <taxon>Rhabditoidea</taxon>
        <taxon>Rhabditidae</taxon>
        <taxon>Peloderinae</taxon>
        <taxon>Caenorhabditis</taxon>
    </lineage>
</organism>
<evidence type="ECO:0000313" key="2">
    <source>
        <dbReference type="Proteomes" id="UP000230233"/>
    </source>
</evidence>
<dbReference type="EMBL" id="PDUG01000007">
    <property type="protein sequence ID" value="PIC14717.1"/>
    <property type="molecule type" value="Genomic_DNA"/>
</dbReference>